<dbReference type="InterPro" id="IPR006677">
    <property type="entry name" value="tRNA_intron_Endonuc_cat-like"/>
</dbReference>
<dbReference type="Pfam" id="PF01974">
    <property type="entry name" value="tRNA_int_endo"/>
    <property type="match status" value="1"/>
</dbReference>
<evidence type="ECO:0000256" key="2">
    <source>
        <dbReference type="ARBA" id="ARBA00012573"/>
    </source>
</evidence>
<evidence type="ECO:0000256" key="6">
    <source>
        <dbReference type="ARBA" id="ARBA00034031"/>
    </source>
</evidence>
<dbReference type="GO" id="GO:0000379">
    <property type="term" value="P:tRNA-type intron splice site recognition and cleavage"/>
    <property type="evidence" value="ECO:0007669"/>
    <property type="project" value="TreeGrafter"/>
</dbReference>
<feature type="region of interest" description="Disordered" evidence="8">
    <location>
        <begin position="1"/>
        <end position="26"/>
    </location>
</feature>
<feature type="compositionally biased region" description="Pro residues" evidence="8">
    <location>
        <begin position="1"/>
        <end position="12"/>
    </location>
</feature>
<evidence type="ECO:0000313" key="10">
    <source>
        <dbReference type="EMBL" id="GMK60116.1"/>
    </source>
</evidence>
<dbReference type="Pfam" id="PF09805">
    <property type="entry name" value="Nop25"/>
    <property type="match status" value="1"/>
</dbReference>
<dbReference type="EC" id="4.6.1.16" evidence="2"/>
<evidence type="ECO:0000256" key="5">
    <source>
        <dbReference type="ARBA" id="ARBA00032432"/>
    </source>
</evidence>
<evidence type="ECO:0000256" key="3">
    <source>
        <dbReference type="ARBA" id="ARBA00022694"/>
    </source>
</evidence>
<reference evidence="10" key="1">
    <citation type="journal article" date="2023" name="BMC Genomics">
        <title>Chromosome-level genome assemblies of Cutaneotrichosporon spp. (Trichosporonales, Basidiomycota) reveal imbalanced evolution between nucleotide sequences and chromosome synteny.</title>
        <authorList>
            <person name="Kobayashi Y."/>
            <person name="Kayamori A."/>
            <person name="Aoki K."/>
            <person name="Shiwa Y."/>
            <person name="Matsutani M."/>
            <person name="Fujita N."/>
            <person name="Sugita T."/>
            <person name="Iwasaki W."/>
            <person name="Tanaka N."/>
            <person name="Takashima M."/>
        </authorList>
    </citation>
    <scope>NUCLEOTIDE SEQUENCE</scope>
    <source>
        <strain evidence="10">HIS016</strain>
    </source>
</reference>
<dbReference type="PANTHER" id="PTHR21227">
    <property type="entry name" value="TRNA-SPLICING ENDONUCLEASE SUBUNIT SEN2"/>
    <property type="match status" value="1"/>
</dbReference>
<dbReference type="PIRSF" id="PIRSF011789">
    <property type="entry name" value="tRNA_splic_SEN2"/>
    <property type="match status" value="1"/>
</dbReference>
<gene>
    <name evidence="10" type="primary">SEN2</name>
    <name evidence="10" type="ORF">CspeluHIS016_0903330</name>
</gene>
<proteinExistence type="inferred from homology"/>
<feature type="region of interest" description="Disordered" evidence="8">
    <location>
        <begin position="177"/>
        <end position="304"/>
    </location>
</feature>
<dbReference type="Gene3D" id="3.40.1350.10">
    <property type="match status" value="1"/>
</dbReference>
<dbReference type="InterPro" id="IPR011856">
    <property type="entry name" value="tRNA_endonuc-like_dom_sf"/>
</dbReference>
<organism evidence="10 11">
    <name type="scientific">Cutaneotrichosporon spelunceum</name>
    <dbReference type="NCBI Taxonomy" id="1672016"/>
    <lineage>
        <taxon>Eukaryota</taxon>
        <taxon>Fungi</taxon>
        <taxon>Dikarya</taxon>
        <taxon>Basidiomycota</taxon>
        <taxon>Agaricomycotina</taxon>
        <taxon>Tremellomycetes</taxon>
        <taxon>Trichosporonales</taxon>
        <taxon>Trichosporonaceae</taxon>
        <taxon>Cutaneotrichosporon</taxon>
    </lineage>
</organism>
<keyword evidence="3" id="KW-0819">tRNA processing</keyword>
<dbReference type="CDD" id="cd22363">
    <property type="entry name" value="tRNA-intron_lyase_C"/>
    <property type="match status" value="1"/>
</dbReference>
<feature type="domain" description="tRNA intron endonuclease catalytic" evidence="9">
    <location>
        <begin position="389"/>
        <end position="480"/>
    </location>
</feature>
<feature type="compositionally biased region" description="Acidic residues" evidence="8">
    <location>
        <begin position="205"/>
        <end position="227"/>
    </location>
</feature>
<dbReference type="AlphaFoldDB" id="A0AAD3U077"/>
<feature type="compositionally biased region" description="Low complexity" evidence="8">
    <location>
        <begin position="228"/>
        <end position="242"/>
    </location>
</feature>
<keyword evidence="4" id="KW-0456">Lyase</keyword>
<dbReference type="GO" id="GO:0003676">
    <property type="term" value="F:nucleic acid binding"/>
    <property type="evidence" value="ECO:0007669"/>
    <property type="project" value="InterPro"/>
</dbReference>
<protein>
    <recommendedName>
        <fullName evidence="2">tRNA-intron lyase</fullName>
        <ecNumber evidence="2">4.6.1.16</ecNumber>
    </recommendedName>
    <alternativeName>
        <fullName evidence="5">tRNA-intron endonuclease Sen2</fullName>
    </alternativeName>
</protein>
<feature type="active site" evidence="7">
    <location>
        <position position="473"/>
    </location>
</feature>
<reference evidence="10" key="2">
    <citation type="submission" date="2023-06" db="EMBL/GenBank/DDBJ databases">
        <authorList>
            <person name="Kobayashi Y."/>
            <person name="Kayamori A."/>
            <person name="Aoki K."/>
            <person name="Shiwa Y."/>
            <person name="Fujita N."/>
            <person name="Sugita T."/>
            <person name="Iwasaki W."/>
            <person name="Tanaka N."/>
            <person name="Takashima M."/>
        </authorList>
    </citation>
    <scope>NUCLEOTIDE SEQUENCE</scope>
    <source>
        <strain evidence="10">HIS016</strain>
    </source>
</reference>
<dbReference type="PANTHER" id="PTHR21227:SF0">
    <property type="entry name" value="TRNA-SPLICING ENDONUCLEASE SUBUNIT SEN2"/>
    <property type="match status" value="1"/>
</dbReference>
<evidence type="ECO:0000256" key="8">
    <source>
        <dbReference type="SAM" id="MobiDB-lite"/>
    </source>
</evidence>
<dbReference type="EMBL" id="BTCM01000009">
    <property type="protein sequence ID" value="GMK60116.1"/>
    <property type="molecule type" value="Genomic_DNA"/>
</dbReference>
<dbReference type="GO" id="GO:0000214">
    <property type="term" value="C:tRNA-intron endonuclease complex"/>
    <property type="evidence" value="ECO:0007669"/>
    <property type="project" value="InterPro"/>
</dbReference>
<name>A0AAD3U077_9TREE</name>
<dbReference type="InterPro" id="IPR019186">
    <property type="entry name" value="Nucleolar_protein_12"/>
</dbReference>
<comment type="caution">
    <text evidence="10">The sequence shown here is derived from an EMBL/GenBank/DDBJ whole genome shotgun (WGS) entry which is preliminary data.</text>
</comment>
<evidence type="ECO:0000313" key="11">
    <source>
        <dbReference type="Proteomes" id="UP001222932"/>
    </source>
</evidence>
<dbReference type="InterPro" id="IPR016589">
    <property type="entry name" value="tRNA_splic_SEN2"/>
</dbReference>
<evidence type="ECO:0000256" key="1">
    <source>
        <dbReference type="ARBA" id="ARBA00008078"/>
    </source>
</evidence>
<dbReference type="Proteomes" id="UP001222932">
    <property type="component" value="Unassembled WGS sequence"/>
</dbReference>
<dbReference type="GO" id="GO:0005737">
    <property type="term" value="C:cytoplasm"/>
    <property type="evidence" value="ECO:0007669"/>
    <property type="project" value="TreeGrafter"/>
</dbReference>
<comment type="catalytic activity">
    <reaction evidence="6">
        <text>pretRNA = a 3'-half-tRNA molecule with a 5'-OH end + a 5'-half-tRNA molecule with a 2',3'-cyclic phosphate end + an intron with a 2',3'-cyclic phosphate and a 5'-hydroxyl terminus.</text>
        <dbReference type="EC" id="4.6.1.16"/>
    </reaction>
</comment>
<evidence type="ECO:0000256" key="7">
    <source>
        <dbReference type="PIRSR" id="PIRSR011789-1"/>
    </source>
</evidence>
<evidence type="ECO:0000256" key="4">
    <source>
        <dbReference type="ARBA" id="ARBA00023239"/>
    </source>
</evidence>
<dbReference type="GO" id="GO:0000213">
    <property type="term" value="F:tRNA-intron lyase activity"/>
    <property type="evidence" value="ECO:0007669"/>
    <property type="project" value="UniProtKB-EC"/>
</dbReference>
<sequence length="530" mass="57844">MSIPASVPPPVPRGFQGKGGKSKRDANMLKYGTPLPILLPSSPLHPDTTSRVGHIVDPTTLKEPGSFLAGLSCLNVRNKVVVPAIVGDLDADTGSVWVDGDGMEVLFNRGFFGKGTLSRSDPSWRKRRVELVRGGDAVVAEQIREKRRLERKQFKIDRAAAMLDAAKKAEAVLTTGQLPGVNEEAGGETLAEDENEKGFGNENANEAENEAESQNEAENDRAEDEDQPASPAPSTIATTTTILPDGTKLNAQTFLVRPQRPESSGNNRNRGKFKRRPPPPNKNPASAMPAKAAEEAKPAEKPTVPIEEWEEDDVALSLVPEMEHLQLCHEEALFLSALGVLKIRDGGSLIPSESVLPRLLTPPAPSAVLSAGLPSGEGGGLYPSDPLLVSYAAYHHYRSLGWCVRHGIKFAVDWLLYRRGPVFSHSAFSILLVPVFMDEADRNGPHGGTDWYAEKTSWKWINTVMRVNSLVQKTVILAYVTIPALSSFPDSARLPDGSLDPRKFDLRSLMSRYTVREVSLTRFSAARRRD</sequence>
<dbReference type="InterPro" id="IPR036167">
    <property type="entry name" value="tRNA_intron_Endo_cat-like_sf"/>
</dbReference>
<dbReference type="SUPFAM" id="SSF53032">
    <property type="entry name" value="tRNA-intron endonuclease catalytic domain-like"/>
    <property type="match status" value="1"/>
</dbReference>
<dbReference type="InterPro" id="IPR006676">
    <property type="entry name" value="tRNA_splic"/>
</dbReference>
<feature type="active site" evidence="7">
    <location>
        <position position="417"/>
    </location>
</feature>
<accession>A0AAD3U077</accession>
<keyword evidence="11" id="KW-1185">Reference proteome</keyword>
<comment type="similarity">
    <text evidence="1">Belongs to the tRNA-intron endonuclease family.</text>
</comment>
<evidence type="ECO:0000259" key="9">
    <source>
        <dbReference type="Pfam" id="PF01974"/>
    </source>
</evidence>
<feature type="active site" evidence="7">
    <location>
        <position position="425"/>
    </location>
</feature>